<dbReference type="AlphaFoldDB" id="A0A268HEI1"/>
<evidence type="ECO:0000313" key="3">
    <source>
        <dbReference type="Proteomes" id="UP000216475"/>
    </source>
</evidence>
<dbReference type="EMBL" id="NPBH01000025">
    <property type="protein sequence ID" value="PAE08250.1"/>
    <property type="molecule type" value="Genomic_DNA"/>
</dbReference>
<dbReference type="Proteomes" id="UP000216475">
    <property type="component" value="Unassembled WGS sequence"/>
</dbReference>
<comment type="caution">
    <text evidence="2">The sequence shown here is derived from an EMBL/GenBank/DDBJ whole genome shotgun (WGS) entry which is preliminary data.</text>
</comment>
<dbReference type="GO" id="GO:0008270">
    <property type="term" value="F:zinc ion binding"/>
    <property type="evidence" value="ECO:0007669"/>
    <property type="project" value="InterPro"/>
</dbReference>
<dbReference type="RefSeq" id="WP_095269473.1">
    <property type="nucleotide sequence ID" value="NZ_NPBH01000025.1"/>
</dbReference>
<accession>A0A268HEI1</accession>
<protein>
    <submittedName>
        <fullName evidence="2">TIGR02646 family protein</fullName>
    </submittedName>
</protein>
<dbReference type="InterPro" id="IPR003615">
    <property type="entry name" value="HNH_nuc"/>
</dbReference>
<evidence type="ECO:0000259" key="1">
    <source>
        <dbReference type="Pfam" id="PF01844"/>
    </source>
</evidence>
<dbReference type="Pfam" id="PF01844">
    <property type="entry name" value="HNH"/>
    <property type="match status" value="1"/>
</dbReference>
<dbReference type="Gene3D" id="1.10.30.50">
    <property type="match status" value="1"/>
</dbReference>
<dbReference type="CDD" id="cd00085">
    <property type="entry name" value="HNHc"/>
    <property type="match status" value="1"/>
</dbReference>
<reference evidence="2 3" key="1">
    <citation type="submission" date="2017-07" db="EMBL/GenBank/DDBJ databases">
        <title>Isolation and whole genome analysis of endospore-forming bacteria from heroin.</title>
        <authorList>
            <person name="Kalinowski J."/>
            <person name="Ahrens B."/>
            <person name="Al-Dilaimi A."/>
            <person name="Winkler A."/>
            <person name="Wibberg D."/>
            <person name="Schleenbecker U."/>
            <person name="Ruckert C."/>
            <person name="Wolfel R."/>
            <person name="Grass G."/>
        </authorList>
    </citation>
    <scope>NUCLEOTIDE SEQUENCE [LARGE SCALE GENOMIC DNA]</scope>
    <source>
        <strain evidence="2 3">7509</strain>
    </source>
</reference>
<dbReference type="InterPro" id="IPR002711">
    <property type="entry name" value="HNH"/>
</dbReference>
<organism evidence="2 3">
    <name type="scientific">Terribacillus saccharophilus</name>
    <dbReference type="NCBI Taxonomy" id="361277"/>
    <lineage>
        <taxon>Bacteria</taxon>
        <taxon>Bacillati</taxon>
        <taxon>Bacillota</taxon>
        <taxon>Bacilli</taxon>
        <taxon>Bacillales</taxon>
        <taxon>Bacillaceae</taxon>
        <taxon>Terribacillus</taxon>
    </lineage>
</organism>
<feature type="domain" description="HNH" evidence="1">
    <location>
        <begin position="58"/>
        <end position="105"/>
    </location>
</feature>
<dbReference type="NCBIfam" id="TIGR02646">
    <property type="entry name" value="retron system putative HNH endonuclease"/>
    <property type="match status" value="1"/>
</dbReference>
<dbReference type="GO" id="GO:0004519">
    <property type="term" value="F:endonuclease activity"/>
    <property type="evidence" value="ECO:0007669"/>
    <property type="project" value="InterPro"/>
</dbReference>
<dbReference type="InterPro" id="IPR013467">
    <property type="entry name" value="HNH78-like"/>
</dbReference>
<sequence length="212" mass="24748">MIKLTKGTKPNVLEVKRGQWDKIISDELSKGNPLSKISLKYNHPEIKEGLREETYGKCAYCESKIEHISYAHIEHILPKTIFPELTYEWNNLTFCCERCNKLKGDYYNNDMKLVNPYEDDLDSIFLFLGPTIVYKDIQGQFTIDKLQLNRMQLVEKRMYVVEEIAQLISNYNTATIEPIKEMYYKQILEMVNPQTEYSAVASSVLNQVLQIS</sequence>
<gene>
    <name evidence="2" type="ORF">CHI12_07105</name>
</gene>
<evidence type="ECO:0000313" key="2">
    <source>
        <dbReference type="EMBL" id="PAE08250.1"/>
    </source>
</evidence>
<name>A0A268HEI1_9BACI</name>
<proteinExistence type="predicted"/>
<dbReference type="GO" id="GO:0003676">
    <property type="term" value="F:nucleic acid binding"/>
    <property type="evidence" value="ECO:0007669"/>
    <property type="project" value="InterPro"/>
</dbReference>